<dbReference type="OrthoDB" id="5795902at2759"/>
<organism evidence="15 17">
    <name type="scientific">Cochliobolus heterostrophus (strain C5 / ATCC 48332 / race O)</name>
    <name type="common">Southern corn leaf blight fungus</name>
    <name type="synonym">Bipolaris maydis</name>
    <dbReference type="NCBI Taxonomy" id="701091"/>
    <lineage>
        <taxon>Eukaryota</taxon>
        <taxon>Fungi</taxon>
        <taxon>Dikarya</taxon>
        <taxon>Ascomycota</taxon>
        <taxon>Pezizomycotina</taxon>
        <taxon>Dothideomycetes</taxon>
        <taxon>Pleosporomycetidae</taxon>
        <taxon>Pleosporales</taxon>
        <taxon>Pleosporineae</taxon>
        <taxon>Pleosporaceae</taxon>
        <taxon>Bipolaris</taxon>
    </lineage>
</organism>
<feature type="transmembrane region" description="Helical" evidence="12">
    <location>
        <begin position="295"/>
        <end position="312"/>
    </location>
</feature>
<evidence type="ECO:0000256" key="4">
    <source>
        <dbReference type="ARBA" id="ARBA00022801"/>
    </source>
</evidence>
<dbReference type="CDD" id="cd14791">
    <property type="entry name" value="GH36"/>
    <property type="match status" value="1"/>
</dbReference>
<evidence type="ECO:0000256" key="8">
    <source>
        <dbReference type="ARBA" id="ARBA00023136"/>
    </source>
</evidence>
<accession>M2UC26</accession>
<evidence type="ECO:0000256" key="9">
    <source>
        <dbReference type="ARBA" id="ARBA00023295"/>
    </source>
</evidence>
<evidence type="ECO:0000256" key="6">
    <source>
        <dbReference type="ARBA" id="ARBA00022989"/>
    </source>
</evidence>
<keyword evidence="17" id="KW-1185">Reference proteome</keyword>
<comment type="catalytic activity">
    <reaction evidence="10">
        <text>hexadecanoyl-CoA + H2O = S-hexadecanoyl-4'-phosphopantetheine + adenosine 3',5'-bisphosphate + 2 H(+)</text>
        <dbReference type="Rhea" id="RHEA:50032"/>
        <dbReference type="ChEBI" id="CHEBI:15377"/>
        <dbReference type="ChEBI" id="CHEBI:15378"/>
        <dbReference type="ChEBI" id="CHEBI:57379"/>
        <dbReference type="ChEBI" id="CHEBI:58343"/>
        <dbReference type="ChEBI" id="CHEBI:132018"/>
    </reaction>
</comment>
<comment type="catalytic activity">
    <reaction evidence="10">
        <text>(9Z)-octadecenoyl-CoA + H2O = S-(9Z-octadecenoyl)-4'-phosphopantetheine + adenosine 3',5'-bisphosphate + 2 H(+)</text>
        <dbReference type="Rhea" id="RHEA:65564"/>
        <dbReference type="ChEBI" id="CHEBI:15377"/>
        <dbReference type="ChEBI" id="CHEBI:15378"/>
        <dbReference type="ChEBI" id="CHEBI:57387"/>
        <dbReference type="ChEBI" id="CHEBI:58343"/>
        <dbReference type="ChEBI" id="CHEBI:156553"/>
    </reaction>
</comment>
<dbReference type="PROSITE" id="PS00512">
    <property type="entry name" value="ALPHA_GALACTOSIDASE"/>
    <property type="match status" value="1"/>
</dbReference>
<evidence type="ECO:0000259" key="13">
    <source>
        <dbReference type="Pfam" id="PF16874"/>
    </source>
</evidence>
<comment type="catalytic activity">
    <reaction evidence="10">
        <text>an acyl-CoA + H2O = an acyl-4'-phosphopantetheine + adenosine 3',5'-bisphosphate + 2 H(+)</text>
        <dbReference type="Rhea" id="RHEA:50044"/>
        <dbReference type="ChEBI" id="CHEBI:15377"/>
        <dbReference type="ChEBI" id="CHEBI:15378"/>
        <dbReference type="ChEBI" id="CHEBI:58342"/>
        <dbReference type="ChEBI" id="CHEBI:58343"/>
        <dbReference type="ChEBI" id="CHEBI:132023"/>
    </reaction>
</comment>
<dbReference type="Gene3D" id="2.70.98.60">
    <property type="entry name" value="alpha-galactosidase from lactobacil brevis"/>
    <property type="match status" value="1"/>
</dbReference>
<dbReference type="InterPro" id="IPR038417">
    <property type="entry name" value="Alpga-gal_N_sf"/>
</dbReference>
<feature type="transmembrane region" description="Helical" evidence="12">
    <location>
        <begin position="43"/>
        <end position="64"/>
    </location>
</feature>
<dbReference type="GO" id="GO:0008654">
    <property type="term" value="P:phospholipid biosynthetic process"/>
    <property type="evidence" value="ECO:0007669"/>
    <property type="project" value="UniProtKB-KW"/>
</dbReference>
<feature type="domain" description="Glycosyl hydrolase family 36 C-terminal" evidence="13">
    <location>
        <begin position="965"/>
        <end position="1042"/>
    </location>
</feature>
<dbReference type="EC" id="3.6.1.-" evidence="10"/>
<dbReference type="HAMAP" id="MF_03231">
    <property type="entry name" value="SCS3"/>
    <property type="match status" value="1"/>
</dbReference>
<keyword evidence="5 10" id="KW-0256">Endoplasmic reticulum</keyword>
<keyword evidence="10" id="KW-0444">Lipid biosynthesis</keyword>
<dbReference type="InterPro" id="IPR000111">
    <property type="entry name" value="Glyco_hydro_27/36_CS"/>
</dbReference>
<evidence type="ECO:0000313" key="17">
    <source>
        <dbReference type="Proteomes" id="UP000016936"/>
    </source>
</evidence>
<keyword evidence="10" id="KW-0594">Phospholipid biosynthesis</keyword>
<dbReference type="Pfam" id="PF16875">
    <property type="entry name" value="Glyco_hydro_36N"/>
    <property type="match status" value="1"/>
</dbReference>
<feature type="region of interest" description="Disordered" evidence="11">
    <location>
        <begin position="1"/>
        <end position="31"/>
    </location>
</feature>
<keyword evidence="4 10" id="KW-0378">Hydrolase</keyword>
<reference evidence="15" key="2">
    <citation type="submission" date="2012-06" db="EMBL/GenBank/DDBJ databases">
        <title>Comparative genome structure, secondary metabolite and effector coding capacity across Cochliobolus pathogens.</title>
        <authorList>
            <consortium name="US DOE Joint Genome Institute (JGI-PGF)"/>
            <person name="Condon B.J."/>
            <person name="Leng Y."/>
            <person name="Wu D."/>
            <person name="Bushley K.E."/>
            <person name="Ohm R.A."/>
            <person name="Otillar R."/>
            <person name="Martin J."/>
            <person name="Schackwitz W."/>
            <person name="Grimwood J."/>
            <person name="MohdZainudin N."/>
            <person name="Xue C."/>
            <person name="Wang R."/>
            <person name="Dhillon B."/>
            <person name="Tu Z.J."/>
            <person name="Steffenson B.J."/>
            <person name="Salamov A."/>
            <person name="Sun H."/>
            <person name="Lowry S."/>
            <person name="LaButti K."/>
            <person name="Han J."/>
            <person name="Copeland A."/>
            <person name="Lindquist E."/>
            <person name="Lucas S."/>
            <person name="Barry K."/>
            <person name="Schmutz J."/>
            <person name="Baker S."/>
            <person name="Grigoriev I.V."/>
            <person name="Zhong S."/>
            <person name="Turgeon B.G."/>
        </authorList>
    </citation>
    <scope>NUCLEOTIDE SEQUENCE</scope>
    <source>
        <strain evidence="15">C5</strain>
    </source>
</reference>
<dbReference type="GO" id="GO:0140042">
    <property type="term" value="P:lipid droplet formation"/>
    <property type="evidence" value="ECO:0007669"/>
    <property type="project" value="UniProtKB-UniRule"/>
</dbReference>
<dbReference type="InterPro" id="IPR013785">
    <property type="entry name" value="Aldolase_TIM"/>
</dbReference>
<dbReference type="Proteomes" id="UP000016936">
    <property type="component" value="Unassembled WGS sequence"/>
</dbReference>
<keyword evidence="10" id="KW-1208">Phospholipid metabolism</keyword>
<dbReference type="STRING" id="701091.M2UC26"/>
<feature type="domain" description="Glycosyl hydrolase family 36 N-terminal" evidence="14">
    <location>
        <begin position="356"/>
        <end position="596"/>
    </location>
</feature>
<dbReference type="Gene3D" id="2.60.40.1180">
    <property type="entry name" value="Golgi alpha-mannosidase II"/>
    <property type="match status" value="1"/>
</dbReference>
<comment type="catalytic activity">
    <reaction evidence="1">
        <text>Hydrolysis of terminal, non-reducing alpha-D-galactose residues in alpha-D-galactosides, including galactose oligosaccharides, galactomannans and galactolipids.</text>
        <dbReference type="EC" id="3.2.1.22"/>
    </reaction>
</comment>
<feature type="active site" evidence="10">
    <location>
        <position position="208"/>
    </location>
</feature>
<reference evidence="15 17" key="1">
    <citation type="journal article" date="2012" name="PLoS Pathog.">
        <title>Diverse lifestyles and strategies of plant pathogenesis encoded in the genomes of eighteen Dothideomycetes fungi.</title>
        <authorList>
            <person name="Ohm R.A."/>
            <person name="Feau N."/>
            <person name="Henrissat B."/>
            <person name="Schoch C.L."/>
            <person name="Horwitz B.A."/>
            <person name="Barry K.W."/>
            <person name="Condon B.J."/>
            <person name="Copeland A.C."/>
            <person name="Dhillon B."/>
            <person name="Glaser F."/>
            <person name="Hesse C.N."/>
            <person name="Kosti I."/>
            <person name="LaButti K."/>
            <person name="Lindquist E.A."/>
            <person name="Lucas S."/>
            <person name="Salamov A.A."/>
            <person name="Bradshaw R.E."/>
            <person name="Ciuffetti L."/>
            <person name="Hamelin R.C."/>
            <person name="Kema G.H.J."/>
            <person name="Lawrence C."/>
            <person name="Scott J.A."/>
            <person name="Spatafora J.W."/>
            <person name="Turgeon B.G."/>
            <person name="de Wit P.J.G.M."/>
            <person name="Zhong S."/>
            <person name="Goodwin S.B."/>
            <person name="Grigoriev I.V."/>
        </authorList>
    </citation>
    <scope>NUCLEOTIDE SEQUENCE [LARGE SCALE GENOMIC DNA]</scope>
    <source>
        <strain evidence="15">C5</strain>
        <strain evidence="17">C5 / ATCC 48332 / race O</strain>
    </source>
</reference>
<evidence type="ECO:0000256" key="7">
    <source>
        <dbReference type="ARBA" id="ARBA00023098"/>
    </source>
</evidence>
<dbReference type="GO" id="GO:0005789">
    <property type="term" value="C:endoplasmic reticulum membrane"/>
    <property type="evidence" value="ECO:0007669"/>
    <property type="project" value="UniProtKB-SubCell"/>
</dbReference>
<dbReference type="GO" id="GO:0004557">
    <property type="term" value="F:alpha-galactosidase activity"/>
    <property type="evidence" value="ECO:0007669"/>
    <property type="project" value="UniProtKB-EC"/>
</dbReference>
<dbReference type="GO" id="GO:0016052">
    <property type="term" value="P:carbohydrate catabolic process"/>
    <property type="evidence" value="ECO:0007669"/>
    <property type="project" value="InterPro"/>
</dbReference>
<dbReference type="InterPro" id="IPR046400">
    <property type="entry name" value="SCS3"/>
</dbReference>
<keyword evidence="9" id="KW-0326">Glycosidase</keyword>
<name>M2UC26_COCH5</name>
<feature type="transmembrane region" description="Helical" evidence="12">
    <location>
        <begin position="104"/>
        <end position="122"/>
    </location>
</feature>
<dbReference type="AlphaFoldDB" id="M2UC26"/>
<dbReference type="GO" id="GO:0010945">
    <property type="term" value="F:coenzyme A diphosphatase activity"/>
    <property type="evidence" value="ECO:0007669"/>
    <property type="project" value="InterPro"/>
</dbReference>
<feature type="transmembrane region" description="Helical" evidence="12">
    <location>
        <begin position="205"/>
        <end position="227"/>
    </location>
</feature>
<sequence>MATQRKPLSPESNGTPTTVETPAGTMRLPTSSARRSPFLPTRLEAQLIAIYPLTLLLGSVFSTLSPSTRNAPYSASLQSHPVEFAPSYFAQKKNVFNVYFVKVGWLWTTLAFAVFVVFHPSFGQGASTRRLRAFLRYSLVTMWWYFLTQWFFGPPLIDRGFRFTGGQCELLRNEDARDDMSTPREYITAATCKAVGGTWKGGHDISGHVFLLILGSSLLWLEFLPALTRVEGLRDGRLITLPDGKVASVAVEKDLAKAEGEATARGVKFALGVAALMWWMLLMTAAYFHTWFEKFTGLLVAFAGLWTVYFLPRGVPQARAWLGMPGIVAVTASGTNFTLTADGMSYLFHVDTQSGDLISDHFGGPATDFTPPASISSSGWVAGVGNARREFPDIGRGDFRLPAIHIQHADGDTVTALEYQSHDISQGKPTLPGLPATYGEAGDVTTVTVHLYDNVSDVSAALLYSIFPKYNAIARSFTITNNGTANISIERAASFSTDFPNVELEMIEPYGDWSHEFQTVRRPIDFGETTFRSTAGYSSHLHNPFFSLVSPTTTESTGEAWGFSLIWTGSFAATAQRFSNGYVRVLMGLNPIHASIPVGPGETFQSPEAVGVYSSEGVGGMSRSFHDLYRNHLSRSKFTNQTRPILLNSWEGLQFDINETSLVKLAGEAEQLGVQLFVMDDGWFGSKYPRDNDSFGLGDWTPNPAKFPNGLGPFVDQITDYKVLNESKPMQFGIWVEPEMVDPNSTLYHEHPDWVLHAGKHQRTLTRNQLVLNVGLPEVQEFIINSVSNILDSGNISYVKWDNNRGIHEMAHPSDDYKYILGLYRVIDNLTTSYPNVLFEGCASGGGRFDPGLLHYWPQSWTSDNTDGSDRLTIQMGTSLVYPPSAMGCHVSAVPNGLTNRNISIEYRGHVAMMCGSFGLELNPSELSAEEASAVPSIMAAAKEVNPVVISGDYYRIAHPAQSNWPAFQFVSPDGARSVVFAFQQAMKIKPAAPPVRLQGLDPKARYTNDLDNGTYSGATYMNGGINVMWEPMDYQSKLIWLERV</sequence>
<dbReference type="InterPro" id="IPR013780">
    <property type="entry name" value="Glyco_hydro_b"/>
</dbReference>
<comment type="similarity">
    <text evidence="10">Belongs to the FIT family. Fungal FIT2B/SCS3 subfamily.</text>
</comment>
<evidence type="ECO:0000313" key="16">
    <source>
        <dbReference type="EMBL" id="EMD90417.1"/>
    </source>
</evidence>
<comment type="function">
    <text evidence="10">Fatty acyl-coenzyme A (CoA) diphosphatase that hydrolyzes fatty acyl-CoA to yield acyl-4'-phosphopantetheine and adenosine 3',5'-bisphosphate. Preferentially hydrolyzes unsaturated long-chain acyl-CoA substrates in the endoplasmic reticulum (ER) lumen. This catalytic activity is required for maintaining ER structure and for lipid droplets (LDs) biogenesis, which are lipid storage organelles involved in maintaining lipid and energy homeostasis. May directly bind to diacylglycerol (DAGs) and triacylglycerol, which is also important for LD biogenesis. May support directional budding of nacent LDs from the ER into the cytosol by reducing DAG levels at sites of LD formation. May play a role in the regulation of cell morphology and cytoskeletal organization. Involved in phospholipid biosynthesis.</text>
</comment>
<comment type="subcellular location">
    <subcellularLocation>
        <location evidence="2 10">Endoplasmic reticulum membrane</location>
        <topology evidence="2 10">Multi-pass membrane protein</topology>
    </subcellularLocation>
</comment>
<dbReference type="InterPro" id="IPR031705">
    <property type="entry name" value="Glyco_hydro_36_C"/>
</dbReference>
<feature type="compositionally biased region" description="Polar residues" evidence="11">
    <location>
        <begin position="10"/>
        <end position="20"/>
    </location>
</feature>
<proteinExistence type="inferred from homology"/>
<evidence type="ECO:0000256" key="2">
    <source>
        <dbReference type="ARBA" id="ARBA00004477"/>
    </source>
</evidence>
<dbReference type="SUPFAM" id="SSF51445">
    <property type="entry name" value="(Trans)glycosidases"/>
    <property type="match status" value="1"/>
</dbReference>
<dbReference type="FunFam" id="3.20.20.70:FF:000118">
    <property type="entry name" value="Alpha-galactosidase"/>
    <property type="match status" value="1"/>
</dbReference>
<reference evidence="17" key="3">
    <citation type="journal article" date="2013" name="PLoS Genet.">
        <title>Comparative genome structure, secondary metabolite, and effector coding capacity across Cochliobolus pathogens.</title>
        <authorList>
            <person name="Condon B.J."/>
            <person name="Leng Y."/>
            <person name="Wu D."/>
            <person name="Bushley K.E."/>
            <person name="Ohm R.A."/>
            <person name="Otillar R."/>
            <person name="Martin J."/>
            <person name="Schackwitz W."/>
            <person name="Grimwood J."/>
            <person name="MohdZainudin N."/>
            <person name="Xue C."/>
            <person name="Wang R."/>
            <person name="Manning V.A."/>
            <person name="Dhillon B."/>
            <person name="Tu Z.J."/>
            <person name="Steffenson B.J."/>
            <person name="Salamov A."/>
            <person name="Sun H."/>
            <person name="Lowry S."/>
            <person name="LaButti K."/>
            <person name="Han J."/>
            <person name="Copeland A."/>
            <person name="Lindquist E."/>
            <person name="Barry K."/>
            <person name="Schmutz J."/>
            <person name="Baker S.E."/>
            <person name="Ciuffetti L.M."/>
            <person name="Grigoriev I.V."/>
            <person name="Zhong S."/>
            <person name="Turgeon B.G."/>
        </authorList>
    </citation>
    <scope>NUCLEOTIDE SEQUENCE [LARGE SCALE GENOMIC DNA]</scope>
    <source>
        <strain evidence="17">C5 / ATCC 48332 / race O</strain>
    </source>
</reference>
<gene>
    <name evidence="10" type="primary">SCS3</name>
    <name evidence="10" type="synonym">FIT2B</name>
    <name evidence="15" type="ORF">COCHEDRAFT_1187848</name>
    <name evidence="16" type="ORF">COCHEDRAFT_1195630</name>
</gene>
<dbReference type="EMBL" id="KB445588">
    <property type="protein sequence ID" value="EMD85467.1"/>
    <property type="molecule type" value="Genomic_DNA"/>
</dbReference>
<keyword evidence="3 10" id="KW-0812">Transmembrane</keyword>
<dbReference type="eggNOG" id="KOG3750">
    <property type="taxonomic scope" value="Eukaryota"/>
</dbReference>
<comment type="catalytic activity">
    <reaction evidence="10">
        <text>(5Z,8Z,11Z,14Z)-eicosatetraenoyl-CoA + H2O = S-(5Z,8Z,11Z,14Z-eicosatetraenoyl)-4'-phosphopantetheine + adenosine 3',5'-bisphosphate + 2 H(+)</text>
        <dbReference type="Rhea" id="RHEA:65568"/>
        <dbReference type="ChEBI" id="CHEBI:15377"/>
        <dbReference type="ChEBI" id="CHEBI:15378"/>
        <dbReference type="ChEBI" id="CHEBI:57368"/>
        <dbReference type="ChEBI" id="CHEBI:58343"/>
        <dbReference type="ChEBI" id="CHEBI:156554"/>
    </reaction>
</comment>
<feature type="transmembrane region" description="Helical" evidence="12">
    <location>
        <begin position="269"/>
        <end position="289"/>
    </location>
</feature>
<dbReference type="PANTHER" id="PTHR23129">
    <property type="entry name" value="ACYL-COENZYME A DIPHOSPHATASE FITM2"/>
    <property type="match status" value="1"/>
</dbReference>
<keyword evidence="8 10" id="KW-0472">Membrane</keyword>
<feature type="transmembrane region" description="Helical" evidence="12">
    <location>
        <begin position="134"/>
        <end position="152"/>
    </location>
</feature>
<dbReference type="PRINTS" id="PR00743">
    <property type="entry name" value="GLHYDRLASE36"/>
</dbReference>
<evidence type="ECO:0000256" key="10">
    <source>
        <dbReference type="HAMAP-Rule" id="MF_03231"/>
    </source>
</evidence>
<evidence type="ECO:0000256" key="3">
    <source>
        <dbReference type="ARBA" id="ARBA00022692"/>
    </source>
</evidence>
<dbReference type="Pfam" id="PF02065">
    <property type="entry name" value="Melibiase"/>
    <property type="match status" value="1"/>
</dbReference>
<feature type="active site" evidence="10">
    <location>
        <position position="289"/>
    </location>
</feature>
<evidence type="ECO:0000256" key="1">
    <source>
        <dbReference type="ARBA" id="ARBA00001255"/>
    </source>
</evidence>
<dbReference type="InterPro" id="IPR031704">
    <property type="entry name" value="Glyco_hydro_36_N"/>
</dbReference>
<evidence type="ECO:0000256" key="12">
    <source>
        <dbReference type="SAM" id="Phobius"/>
    </source>
</evidence>
<dbReference type="EMBL" id="KB445578">
    <property type="protein sequence ID" value="EMD90417.1"/>
    <property type="molecule type" value="Genomic_DNA"/>
</dbReference>
<dbReference type="PANTHER" id="PTHR23129:SF0">
    <property type="entry name" value="ACYL-COENZYME A DIPHOSPHATASE FITM2"/>
    <property type="match status" value="1"/>
</dbReference>
<dbReference type="InterPro" id="IPR019388">
    <property type="entry name" value="FIT"/>
</dbReference>
<dbReference type="InterPro" id="IPR002252">
    <property type="entry name" value="Glyco_hydro_36"/>
</dbReference>
<dbReference type="Pfam" id="PF10261">
    <property type="entry name" value="FIT"/>
    <property type="match status" value="1"/>
</dbReference>
<dbReference type="Gene3D" id="3.20.20.70">
    <property type="entry name" value="Aldolase class I"/>
    <property type="match status" value="1"/>
</dbReference>
<evidence type="ECO:0000256" key="11">
    <source>
        <dbReference type="SAM" id="MobiDB-lite"/>
    </source>
</evidence>
<dbReference type="InterPro" id="IPR017853">
    <property type="entry name" value="GH"/>
</dbReference>
<evidence type="ECO:0000256" key="5">
    <source>
        <dbReference type="ARBA" id="ARBA00022824"/>
    </source>
</evidence>
<dbReference type="Pfam" id="PF16874">
    <property type="entry name" value="Glyco_hydro_36C"/>
    <property type="match status" value="1"/>
</dbReference>
<evidence type="ECO:0000313" key="15">
    <source>
        <dbReference type="EMBL" id="EMD85467.1"/>
    </source>
</evidence>
<keyword evidence="7" id="KW-0443">Lipid metabolism</keyword>
<evidence type="ECO:0000259" key="14">
    <source>
        <dbReference type="Pfam" id="PF16875"/>
    </source>
</evidence>
<dbReference type="HOGENOM" id="CLU_009640_2_0_1"/>
<keyword evidence="6 10" id="KW-1133">Transmembrane helix</keyword>
<protein>
    <recommendedName>
        <fullName evidence="10">Acyl-coenzyme A diphosphatase SCS3</fullName>
        <ecNumber evidence="10">3.6.1.-</ecNumber>
    </recommendedName>
    <alternativeName>
        <fullName evidence="10">FIT family protein SCS3</fullName>
    </alternativeName>
</protein>